<sequence>MIPLTLHARGRPPLTARVIGVTVEGEDLILEVGGYPGVFFLTRTATGAWQASRDGSPPITGYEVQAAEVEQARAAFLATLTPLPQP</sequence>
<keyword evidence="2" id="KW-1185">Reference proteome</keyword>
<evidence type="ECO:0000313" key="2">
    <source>
        <dbReference type="Proteomes" id="UP000525389"/>
    </source>
</evidence>
<name>A0A7W8GEV6_9DEIO</name>
<gene>
    <name evidence="1" type="ORF">HNQ09_001703</name>
</gene>
<evidence type="ECO:0000313" key="1">
    <source>
        <dbReference type="EMBL" id="MBB5234265.1"/>
    </source>
</evidence>
<comment type="caution">
    <text evidence="1">The sequence shown here is derived from an EMBL/GenBank/DDBJ whole genome shotgun (WGS) entry which is preliminary data.</text>
</comment>
<accession>A0A7W8GEV6</accession>
<reference evidence="1 2" key="1">
    <citation type="submission" date="2020-08" db="EMBL/GenBank/DDBJ databases">
        <title>Genomic Encyclopedia of Type Strains, Phase IV (KMG-IV): sequencing the most valuable type-strain genomes for metagenomic binning, comparative biology and taxonomic classification.</title>
        <authorList>
            <person name="Goeker M."/>
        </authorList>
    </citation>
    <scope>NUCLEOTIDE SEQUENCE [LARGE SCALE GENOMIC DNA]</scope>
    <source>
        <strain evidence="1 2">DSM 101791</strain>
    </source>
</reference>
<dbReference type="AlphaFoldDB" id="A0A7W8GEV6"/>
<organism evidence="1 2">
    <name type="scientific">Deinococcus budaensis</name>
    <dbReference type="NCBI Taxonomy" id="1665626"/>
    <lineage>
        <taxon>Bacteria</taxon>
        <taxon>Thermotogati</taxon>
        <taxon>Deinococcota</taxon>
        <taxon>Deinococci</taxon>
        <taxon>Deinococcales</taxon>
        <taxon>Deinococcaceae</taxon>
        <taxon>Deinococcus</taxon>
    </lineage>
</organism>
<dbReference type="EMBL" id="JACHFN010000005">
    <property type="protein sequence ID" value="MBB5234265.1"/>
    <property type="molecule type" value="Genomic_DNA"/>
</dbReference>
<dbReference type="Proteomes" id="UP000525389">
    <property type="component" value="Unassembled WGS sequence"/>
</dbReference>
<proteinExistence type="predicted"/>
<dbReference type="RefSeq" id="WP_184027894.1">
    <property type="nucleotide sequence ID" value="NZ_JACHFN010000005.1"/>
</dbReference>
<protein>
    <submittedName>
        <fullName evidence="1">Uncharacterized protein</fullName>
    </submittedName>
</protein>